<name>A0A5C3Q920_9AGAR</name>
<dbReference type="PANTHER" id="PTHR12109">
    <property type="entry name" value="RING FINGER PROTEIN 141-RELATED"/>
    <property type="match status" value="1"/>
</dbReference>
<dbReference type="InterPro" id="IPR001841">
    <property type="entry name" value="Znf_RING"/>
</dbReference>
<sequence>MSGRPPQPTRSGNNFNLLDEPLLAFHLFSAPVHIPYSRSQRAFLHQSHESQPPAANTDYLTVHSAQVEGLPYSSSDTIHRSPRTSASSRIRSISDNNIHQLQLPQYHEQLGDRTFRTISEDVASISASGRLAQQSRLALTTRATPPAYTRSPSSAYPPAVLTPSISAPGERSILAGQHAASQLEQVALAEDITRQGEHDVLGLYHRIQMGLDRRSFQTTVDQVENEEDSDMEFVDDMDVGDEGAERPDAGTQMTCGGMDSVVERLESYLECTICVGTLETPTTLRCGHTFCMACILQWWDSQSIVWLSGAWRKVRTCPVCRKNTSVHASGHLSESVVLKDVLGVLGVIRSSASTGA</sequence>
<evidence type="ECO:0000256" key="4">
    <source>
        <dbReference type="PROSITE-ProRule" id="PRU00175"/>
    </source>
</evidence>
<evidence type="ECO:0000313" key="6">
    <source>
        <dbReference type="EMBL" id="TFK98555.1"/>
    </source>
</evidence>
<dbReference type="Proteomes" id="UP000305067">
    <property type="component" value="Unassembled WGS sequence"/>
</dbReference>
<reference evidence="6 7" key="1">
    <citation type="journal article" date="2019" name="Nat. Ecol. Evol.">
        <title>Megaphylogeny resolves global patterns of mushroom evolution.</title>
        <authorList>
            <person name="Varga T."/>
            <person name="Krizsan K."/>
            <person name="Foldi C."/>
            <person name="Dima B."/>
            <person name="Sanchez-Garcia M."/>
            <person name="Sanchez-Ramirez S."/>
            <person name="Szollosi G.J."/>
            <person name="Szarkandi J.G."/>
            <person name="Papp V."/>
            <person name="Albert L."/>
            <person name="Andreopoulos W."/>
            <person name="Angelini C."/>
            <person name="Antonin V."/>
            <person name="Barry K.W."/>
            <person name="Bougher N.L."/>
            <person name="Buchanan P."/>
            <person name="Buyck B."/>
            <person name="Bense V."/>
            <person name="Catcheside P."/>
            <person name="Chovatia M."/>
            <person name="Cooper J."/>
            <person name="Damon W."/>
            <person name="Desjardin D."/>
            <person name="Finy P."/>
            <person name="Geml J."/>
            <person name="Haridas S."/>
            <person name="Hughes K."/>
            <person name="Justo A."/>
            <person name="Karasinski D."/>
            <person name="Kautmanova I."/>
            <person name="Kiss B."/>
            <person name="Kocsube S."/>
            <person name="Kotiranta H."/>
            <person name="LaButti K.M."/>
            <person name="Lechner B.E."/>
            <person name="Liimatainen K."/>
            <person name="Lipzen A."/>
            <person name="Lukacs Z."/>
            <person name="Mihaltcheva S."/>
            <person name="Morgado L.N."/>
            <person name="Niskanen T."/>
            <person name="Noordeloos M.E."/>
            <person name="Ohm R.A."/>
            <person name="Ortiz-Santana B."/>
            <person name="Ovrebo C."/>
            <person name="Racz N."/>
            <person name="Riley R."/>
            <person name="Savchenko A."/>
            <person name="Shiryaev A."/>
            <person name="Soop K."/>
            <person name="Spirin V."/>
            <person name="Szebenyi C."/>
            <person name="Tomsovsky M."/>
            <person name="Tulloss R.E."/>
            <person name="Uehling J."/>
            <person name="Grigoriev I.V."/>
            <person name="Vagvolgyi C."/>
            <person name="Papp T."/>
            <person name="Martin F.M."/>
            <person name="Miettinen O."/>
            <person name="Hibbett D.S."/>
            <person name="Nagy L.G."/>
        </authorList>
    </citation>
    <scope>NUCLEOTIDE SEQUENCE [LARGE SCALE GENOMIC DNA]</scope>
    <source>
        <strain evidence="6 7">CBS 309.79</strain>
    </source>
</reference>
<keyword evidence="1" id="KW-0479">Metal-binding</keyword>
<dbReference type="Pfam" id="PF00097">
    <property type="entry name" value="zf-C3HC4"/>
    <property type="match status" value="1"/>
</dbReference>
<protein>
    <recommendedName>
        <fullName evidence="5">RING-type domain-containing protein</fullName>
    </recommendedName>
</protein>
<dbReference type="PROSITE" id="PS00518">
    <property type="entry name" value="ZF_RING_1"/>
    <property type="match status" value="1"/>
</dbReference>
<keyword evidence="2 4" id="KW-0863">Zinc-finger</keyword>
<dbReference type="SUPFAM" id="SSF57850">
    <property type="entry name" value="RING/U-box"/>
    <property type="match status" value="1"/>
</dbReference>
<gene>
    <name evidence="6" type="ORF">BDV98DRAFT_572877</name>
</gene>
<evidence type="ECO:0000256" key="2">
    <source>
        <dbReference type="ARBA" id="ARBA00022771"/>
    </source>
</evidence>
<dbReference type="EMBL" id="ML178839">
    <property type="protein sequence ID" value="TFK98555.1"/>
    <property type="molecule type" value="Genomic_DNA"/>
</dbReference>
<dbReference type="AlphaFoldDB" id="A0A5C3Q920"/>
<evidence type="ECO:0000256" key="3">
    <source>
        <dbReference type="ARBA" id="ARBA00022833"/>
    </source>
</evidence>
<dbReference type="InterPro" id="IPR013083">
    <property type="entry name" value="Znf_RING/FYVE/PHD"/>
</dbReference>
<dbReference type="InterPro" id="IPR018957">
    <property type="entry name" value="Znf_C3HC4_RING-type"/>
</dbReference>
<dbReference type="InterPro" id="IPR017907">
    <property type="entry name" value="Znf_RING_CS"/>
</dbReference>
<dbReference type="Gene3D" id="3.30.40.10">
    <property type="entry name" value="Zinc/RING finger domain, C3HC4 (zinc finger)"/>
    <property type="match status" value="1"/>
</dbReference>
<organism evidence="6 7">
    <name type="scientific">Pterulicium gracile</name>
    <dbReference type="NCBI Taxonomy" id="1884261"/>
    <lineage>
        <taxon>Eukaryota</taxon>
        <taxon>Fungi</taxon>
        <taxon>Dikarya</taxon>
        <taxon>Basidiomycota</taxon>
        <taxon>Agaricomycotina</taxon>
        <taxon>Agaricomycetes</taxon>
        <taxon>Agaricomycetidae</taxon>
        <taxon>Agaricales</taxon>
        <taxon>Pleurotineae</taxon>
        <taxon>Pterulaceae</taxon>
        <taxon>Pterulicium</taxon>
    </lineage>
</organism>
<dbReference type="OrthoDB" id="3000819at2759"/>
<feature type="domain" description="RING-type" evidence="5">
    <location>
        <begin position="271"/>
        <end position="321"/>
    </location>
</feature>
<keyword evidence="3" id="KW-0862">Zinc</keyword>
<dbReference type="InterPro" id="IPR047126">
    <property type="entry name" value="RNF141-like"/>
</dbReference>
<evidence type="ECO:0000313" key="7">
    <source>
        <dbReference type="Proteomes" id="UP000305067"/>
    </source>
</evidence>
<dbReference type="SMART" id="SM00184">
    <property type="entry name" value="RING"/>
    <property type="match status" value="1"/>
</dbReference>
<evidence type="ECO:0000256" key="1">
    <source>
        <dbReference type="ARBA" id="ARBA00022723"/>
    </source>
</evidence>
<evidence type="ECO:0000259" key="5">
    <source>
        <dbReference type="PROSITE" id="PS50089"/>
    </source>
</evidence>
<keyword evidence="7" id="KW-1185">Reference proteome</keyword>
<accession>A0A5C3Q920</accession>
<dbReference type="PROSITE" id="PS50089">
    <property type="entry name" value="ZF_RING_2"/>
    <property type="match status" value="1"/>
</dbReference>
<proteinExistence type="predicted"/>
<dbReference type="GO" id="GO:0008270">
    <property type="term" value="F:zinc ion binding"/>
    <property type="evidence" value="ECO:0007669"/>
    <property type="project" value="UniProtKB-KW"/>
</dbReference>